<sequence>MIHTCIINIRDCPTRALSVYSRTSLDRGQPARQIATTVFVCWQGHG</sequence>
<proteinExistence type="predicted"/>
<reference evidence="1" key="2">
    <citation type="journal article" date="2015" name="Fish Shellfish Immunol.">
        <title>Early steps in the European eel (Anguilla anguilla)-Vibrio vulnificus interaction in the gills: Role of the RtxA13 toxin.</title>
        <authorList>
            <person name="Callol A."/>
            <person name="Pajuelo D."/>
            <person name="Ebbesson L."/>
            <person name="Teles M."/>
            <person name="MacKenzie S."/>
            <person name="Amaro C."/>
        </authorList>
    </citation>
    <scope>NUCLEOTIDE SEQUENCE</scope>
</reference>
<dbReference type="EMBL" id="GBXM01064406">
    <property type="protein sequence ID" value="JAH44171.1"/>
    <property type="molecule type" value="Transcribed_RNA"/>
</dbReference>
<name>A0A0E9SS79_ANGAN</name>
<protein>
    <submittedName>
        <fullName evidence="1">Uncharacterized protein</fullName>
    </submittedName>
</protein>
<evidence type="ECO:0000313" key="1">
    <source>
        <dbReference type="EMBL" id="JAH44171.1"/>
    </source>
</evidence>
<reference evidence="1" key="1">
    <citation type="submission" date="2014-11" db="EMBL/GenBank/DDBJ databases">
        <authorList>
            <person name="Amaro Gonzalez C."/>
        </authorList>
    </citation>
    <scope>NUCLEOTIDE SEQUENCE</scope>
</reference>
<organism evidence="1">
    <name type="scientific">Anguilla anguilla</name>
    <name type="common">European freshwater eel</name>
    <name type="synonym">Muraena anguilla</name>
    <dbReference type="NCBI Taxonomy" id="7936"/>
    <lineage>
        <taxon>Eukaryota</taxon>
        <taxon>Metazoa</taxon>
        <taxon>Chordata</taxon>
        <taxon>Craniata</taxon>
        <taxon>Vertebrata</taxon>
        <taxon>Euteleostomi</taxon>
        <taxon>Actinopterygii</taxon>
        <taxon>Neopterygii</taxon>
        <taxon>Teleostei</taxon>
        <taxon>Anguilliformes</taxon>
        <taxon>Anguillidae</taxon>
        <taxon>Anguilla</taxon>
    </lineage>
</organism>
<dbReference type="AlphaFoldDB" id="A0A0E9SS79"/>
<accession>A0A0E9SS79</accession>